<organism evidence="3 4">
    <name type="scientific">Anaeramoeba flamelloides</name>
    <dbReference type="NCBI Taxonomy" id="1746091"/>
    <lineage>
        <taxon>Eukaryota</taxon>
        <taxon>Metamonada</taxon>
        <taxon>Anaeramoebidae</taxon>
        <taxon>Anaeramoeba</taxon>
    </lineage>
</organism>
<dbReference type="EMBL" id="JAOAOG010000195">
    <property type="protein sequence ID" value="KAJ6241140.1"/>
    <property type="molecule type" value="Genomic_DNA"/>
</dbReference>
<dbReference type="InterPro" id="IPR002104">
    <property type="entry name" value="Integrase_catalytic"/>
</dbReference>
<dbReference type="InterPro" id="IPR011010">
    <property type="entry name" value="DNA_brk_join_enz"/>
</dbReference>
<keyword evidence="4" id="KW-1185">Reference proteome</keyword>
<evidence type="ECO:0000313" key="3">
    <source>
        <dbReference type="EMBL" id="KAJ6241140.1"/>
    </source>
</evidence>
<feature type="domain" description="Tyr recombinase" evidence="2">
    <location>
        <begin position="150"/>
        <end position="364"/>
    </location>
</feature>
<dbReference type="PANTHER" id="PTHR21446:SF12">
    <property type="entry name" value="POTASSIUM CHANNEL TETRAMERIZATION DOMAIN CONTAINING 1"/>
    <property type="match status" value="1"/>
</dbReference>
<dbReference type="InterPro" id="IPR052787">
    <property type="entry name" value="MAVS"/>
</dbReference>
<dbReference type="PROSITE" id="PS51898">
    <property type="entry name" value="TYR_RECOMBINASE"/>
    <property type="match status" value="1"/>
</dbReference>
<proteinExistence type="predicted"/>
<dbReference type="InterPro" id="IPR013762">
    <property type="entry name" value="Integrase-like_cat_sf"/>
</dbReference>
<dbReference type="Pfam" id="PF00589">
    <property type="entry name" value="Phage_integrase"/>
    <property type="match status" value="1"/>
</dbReference>
<evidence type="ECO:0000256" key="1">
    <source>
        <dbReference type="ARBA" id="ARBA00023172"/>
    </source>
</evidence>
<sequence length="577" mass="68936">MQAKRQFKKKTEEELQKTRNVFRSVNTDRSTNTSLKIWNDYCIGLGLFTPNTFKPIDMYTLNKVDLNRHLESLVSQLKKKSGGDLRASSIATYVNGWQRYLKERYIKENFNKERKDGFVNLFYDGEFDSFRYQLKSKYTDLLQKGFAKIDHTKSITKKEYLEILKEHNFDGPTDLIKLLILTLGIHLGLRGGTHERLKIQQFVHKTDDGNWNYYEWVELTSKVRKPNVRGKVHNPRIIRIYENSENLKCCYYVLKRYLEKRPNDMKNDAFYAQPNCNFYKNKTKKWFNSCKLGKNTIYRYFKEVVSPLEEKKIRLHSLRATAITWLEHKGMDFKTIAKISGHRDPRSMEKYLNMGNERKREISEYLSEVEVTSNRKEKEVKMEKRKRKNDLGLEEIVNRKTNNLHFEFGKTTIKNFSIVNNYATRNRSPRKKIIKIPIRTPIVEENRRKNIQEFAFHKRDVELEIQELEIEKNVRILFSKGCYKIKNRTKYELLSFNEFKEYVDCVNCHLAELKKYTENEIGQLGDVILKRRIAEFEELKQSTHRHSSIEPKQQLEIRSIRHFPRTPNKKLDSSIHF</sequence>
<dbReference type="Proteomes" id="UP001150062">
    <property type="component" value="Unassembled WGS sequence"/>
</dbReference>
<keyword evidence="1" id="KW-0233">DNA recombination</keyword>
<dbReference type="CDD" id="cd00397">
    <property type="entry name" value="DNA_BRE_C"/>
    <property type="match status" value="1"/>
</dbReference>
<name>A0ABQ8Y939_9EUKA</name>
<evidence type="ECO:0000259" key="2">
    <source>
        <dbReference type="PROSITE" id="PS51898"/>
    </source>
</evidence>
<dbReference type="Gene3D" id="1.10.443.10">
    <property type="entry name" value="Intergrase catalytic core"/>
    <property type="match status" value="1"/>
</dbReference>
<dbReference type="PANTHER" id="PTHR21446">
    <property type="entry name" value="DUF3504 DOMAIN-CONTAINING PROTEIN"/>
    <property type="match status" value="1"/>
</dbReference>
<protein>
    <recommendedName>
        <fullName evidence="2">Tyr recombinase domain-containing protein</fullName>
    </recommendedName>
</protein>
<evidence type="ECO:0000313" key="4">
    <source>
        <dbReference type="Proteomes" id="UP001150062"/>
    </source>
</evidence>
<dbReference type="SUPFAM" id="SSF56349">
    <property type="entry name" value="DNA breaking-rejoining enzymes"/>
    <property type="match status" value="1"/>
</dbReference>
<reference evidence="3" key="1">
    <citation type="submission" date="2022-08" db="EMBL/GenBank/DDBJ databases">
        <title>Novel sulfate-reducing endosymbionts in the free-living metamonad Anaeramoeba.</title>
        <authorList>
            <person name="Jerlstrom-Hultqvist J."/>
            <person name="Cepicka I."/>
            <person name="Gallot-Lavallee L."/>
            <person name="Salas-Leiva D."/>
            <person name="Curtis B.A."/>
            <person name="Zahonova K."/>
            <person name="Pipaliya S."/>
            <person name="Dacks J."/>
            <person name="Roger A.J."/>
        </authorList>
    </citation>
    <scope>NUCLEOTIDE SEQUENCE</scope>
    <source>
        <strain evidence="3">Schooner1</strain>
    </source>
</reference>
<accession>A0ABQ8Y939</accession>
<gene>
    <name evidence="3" type="ORF">M0813_23331</name>
</gene>
<comment type="caution">
    <text evidence="3">The sequence shown here is derived from an EMBL/GenBank/DDBJ whole genome shotgun (WGS) entry which is preliminary data.</text>
</comment>